<name>A0A2S6NAP2_RHOGL</name>
<keyword evidence="3" id="KW-1185">Reference proteome</keyword>
<dbReference type="GO" id="GO:0006109">
    <property type="term" value="P:regulation of carbohydrate metabolic process"/>
    <property type="evidence" value="ECO:0007669"/>
    <property type="project" value="InterPro"/>
</dbReference>
<dbReference type="CDD" id="cd01918">
    <property type="entry name" value="HprK_C"/>
    <property type="match status" value="1"/>
</dbReference>
<evidence type="ECO:0000313" key="2">
    <source>
        <dbReference type="EMBL" id="PPQ31690.1"/>
    </source>
</evidence>
<feature type="domain" description="HPr kinase/phosphorylase C-terminal" evidence="1">
    <location>
        <begin position="5"/>
        <end position="75"/>
    </location>
</feature>
<dbReference type="OrthoDB" id="8326226at2"/>
<comment type="caution">
    <text evidence="2">The sequence shown here is derived from an EMBL/GenBank/DDBJ whole genome shotgun (WGS) entry which is preliminary data.</text>
</comment>
<gene>
    <name evidence="2" type="ORF">CCS01_16885</name>
</gene>
<proteinExistence type="predicted"/>
<protein>
    <recommendedName>
        <fullName evidence="1">HPr kinase/phosphorylase C-terminal domain-containing protein</fullName>
    </recommendedName>
</protein>
<dbReference type="Gene3D" id="3.40.50.300">
    <property type="entry name" value="P-loop containing nucleotide triphosphate hydrolases"/>
    <property type="match status" value="1"/>
</dbReference>
<dbReference type="InterPro" id="IPR027417">
    <property type="entry name" value="P-loop_NTPase"/>
</dbReference>
<dbReference type="SUPFAM" id="SSF53795">
    <property type="entry name" value="PEP carboxykinase-like"/>
    <property type="match status" value="1"/>
</dbReference>
<accession>A0A2S6NAP2</accession>
<dbReference type="GO" id="GO:0005524">
    <property type="term" value="F:ATP binding"/>
    <property type="evidence" value="ECO:0007669"/>
    <property type="project" value="InterPro"/>
</dbReference>
<evidence type="ECO:0000259" key="1">
    <source>
        <dbReference type="Pfam" id="PF07475"/>
    </source>
</evidence>
<evidence type="ECO:0000313" key="3">
    <source>
        <dbReference type="Proteomes" id="UP000239724"/>
    </source>
</evidence>
<sequence length="144" mass="15089">MHGHLRMHGSCVSRNEDAILILGPSALGKSDLVLRLLACGFELVADDQVDIDDGIASCPPALAGMLEVRGLGIVRLPYRPRARLALIVELARPAERLPTPRHHPELGLPIVGIDPAAASAPERAALALDCATGRVSQVAGAFAP</sequence>
<organism evidence="2 3">
    <name type="scientific">Rhodopila globiformis</name>
    <name type="common">Rhodopseudomonas globiformis</name>
    <dbReference type="NCBI Taxonomy" id="1071"/>
    <lineage>
        <taxon>Bacteria</taxon>
        <taxon>Pseudomonadati</taxon>
        <taxon>Pseudomonadota</taxon>
        <taxon>Alphaproteobacteria</taxon>
        <taxon>Acetobacterales</taxon>
        <taxon>Acetobacteraceae</taxon>
        <taxon>Rhodopila</taxon>
    </lineage>
</organism>
<dbReference type="EMBL" id="NHRY01000185">
    <property type="protein sequence ID" value="PPQ31690.1"/>
    <property type="molecule type" value="Genomic_DNA"/>
</dbReference>
<dbReference type="GO" id="GO:0000155">
    <property type="term" value="F:phosphorelay sensor kinase activity"/>
    <property type="evidence" value="ECO:0007669"/>
    <property type="project" value="InterPro"/>
</dbReference>
<dbReference type="Proteomes" id="UP000239724">
    <property type="component" value="Unassembled WGS sequence"/>
</dbReference>
<dbReference type="AlphaFoldDB" id="A0A2S6NAP2"/>
<dbReference type="InterPro" id="IPR011104">
    <property type="entry name" value="Hpr_kin/Pase_C"/>
</dbReference>
<dbReference type="Pfam" id="PF07475">
    <property type="entry name" value="Hpr_kinase_C"/>
    <property type="match status" value="1"/>
</dbReference>
<reference evidence="2 3" key="1">
    <citation type="journal article" date="2018" name="Arch. Microbiol.">
        <title>New insights into the metabolic potential of the phototrophic purple bacterium Rhodopila globiformis DSM 161(T) from its draft genome sequence and evidence for a vanadium-dependent nitrogenase.</title>
        <authorList>
            <person name="Imhoff J.F."/>
            <person name="Rahn T."/>
            <person name="Kunzel S."/>
            <person name="Neulinger S.C."/>
        </authorList>
    </citation>
    <scope>NUCLEOTIDE SEQUENCE [LARGE SCALE GENOMIC DNA]</scope>
    <source>
        <strain evidence="2 3">DSM 161</strain>
    </source>
</reference>